<keyword evidence="2" id="KW-1185">Reference proteome</keyword>
<dbReference type="EMBL" id="ATMR01000139">
    <property type="protein sequence ID" value="EPR71888.1"/>
    <property type="molecule type" value="Genomic_DNA"/>
</dbReference>
<reference evidence="1 2" key="1">
    <citation type="journal article" date="2013" name="Genome Announc.">
        <title>Draft Genome Sequence of Winogradskyella psychrotolerans RS-3T, Isolated from the Marine Transect of Kongsfjorden, Ny-Alesund, Svalbard, Arctic Ocean.</title>
        <authorList>
            <person name="Kumar Pinnaka A."/>
            <person name="Ara S."/>
            <person name="Singh A."/>
            <person name="Shivaji S."/>
        </authorList>
    </citation>
    <scope>NUCLEOTIDE SEQUENCE [LARGE SCALE GENOMIC DNA]</scope>
    <source>
        <strain evidence="1 2">RS-3</strain>
    </source>
</reference>
<comment type="caution">
    <text evidence="1">The sequence shown here is derived from an EMBL/GenBank/DDBJ whole genome shotgun (WGS) entry which is preliminary data.</text>
</comment>
<protein>
    <recommendedName>
        <fullName evidence="3">Lipoprotein</fullName>
    </recommendedName>
</protein>
<sequence length="193" mass="22256">MKNRLLFLAVITMTFSCKENKTTSQLAPINENTVTAVSKFPESVPTCEPNKKLFDAVPHLDTYAVYNFKHVGCSKRGLVAQYDHPTEEFYEFTFTINEEVNENKTMYNYIRIGYNNAEKLDIEGTYVSDLHIFDNAFMTTTTEAEYEEAKYHATYKDKYIIILIIRGKNLSSKAAIDSYVKAYLEAINKDYLI</sequence>
<dbReference type="OrthoDB" id="1198496at2"/>
<dbReference type="eggNOG" id="ENOG5033R60">
    <property type="taxonomic scope" value="Bacteria"/>
</dbReference>
<name>S7X747_9FLAO</name>
<evidence type="ECO:0000313" key="1">
    <source>
        <dbReference type="EMBL" id="EPR71888.1"/>
    </source>
</evidence>
<evidence type="ECO:0008006" key="3">
    <source>
        <dbReference type="Google" id="ProtNLM"/>
    </source>
</evidence>
<accession>S7X747</accession>
<dbReference type="RefSeq" id="WP_020896177.1">
    <property type="nucleotide sequence ID" value="NZ_ATMR01000139.1"/>
</dbReference>
<proteinExistence type="predicted"/>
<dbReference type="Proteomes" id="UP000014962">
    <property type="component" value="Unassembled WGS sequence"/>
</dbReference>
<gene>
    <name evidence="1" type="ORF">ADIWIN_3086</name>
</gene>
<organism evidence="1 2">
    <name type="scientific">Winogradskyella psychrotolerans RS-3</name>
    <dbReference type="NCBI Taxonomy" id="641526"/>
    <lineage>
        <taxon>Bacteria</taxon>
        <taxon>Pseudomonadati</taxon>
        <taxon>Bacteroidota</taxon>
        <taxon>Flavobacteriia</taxon>
        <taxon>Flavobacteriales</taxon>
        <taxon>Flavobacteriaceae</taxon>
        <taxon>Winogradskyella</taxon>
    </lineage>
</organism>
<dbReference type="AlphaFoldDB" id="S7X747"/>
<dbReference type="PROSITE" id="PS51257">
    <property type="entry name" value="PROKAR_LIPOPROTEIN"/>
    <property type="match status" value="1"/>
</dbReference>
<evidence type="ECO:0000313" key="2">
    <source>
        <dbReference type="Proteomes" id="UP000014962"/>
    </source>
</evidence>